<gene>
    <name evidence="2" type="ORF">CAP_0683</name>
</gene>
<dbReference type="OrthoDB" id="9824135at2"/>
<dbReference type="EMBL" id="ASRX01000011">
    <property type="protein sequence ID" value="EYF07204.1"/>
    <property type="molecule type" value="Genomic_DNA"/>
</dbReference>
<dbReference type="STRING" id="1192034.CAP_0683"/>
<name>A0A017TD87_9BACT</name>
<accession>A0A017TD87</accession>
<evidence type="ECO:0000313" key="3">
    <source>
        <dbReference type="Proteomes" id="UP000019678"/>
    </source>
</evidence>
<reference evidence="2 3" key="1">
    <citation type="submission" date="2013-05" db="EMBL/GenBank/DDBJ databases">
        <title>Genome assembly of Chondromyces apiculatus DSM 436.</title>
        <authorList>
            <person name="Sharma G."/>
            <person name="Khatri I."/>
            <person name="Kaur C."/>
            <person name="Mayilraj S."/>
            <person name="Subramanian S."/>
        </authorList>
    </citation>
    <scope>NUCLEOTIDE SEQUENCE [LARGE SCALE GENOMIC DNA]</scope>
    <source>
        <strain evidence="2 3">DSM 436</strain>
    </source>
</reference>
<proteinExistence type="predicted"/>
<keyword evidence="3" id="KW-1185">Reference proteome</keyword>
<sequence>MGSRPARVGRGALRALRAPTRLATRATGATLTVLSALLTGAAGCSEVPLPTDCGDATMSIVTFQGSKSPEEEDQIRSCVDIHAASRRDATAMSAGRDESFATTQPGVIPWTNLTFGEAIEACGRAGKFLCNSEELQAVGPEAGLQGGSGALIFDETAITALSPTGPETEVAHRFDLLNPYDMIIRGETGKPAFPETSGSVVYWTSSPERFDNDQDPSIPLILGRLSEDRAVSGYLLTSPVLDENYRHPLLGFRCCINAKMREAFEPVPADPGRIREEEDDVPIEEP</sequence>
<comment type="caution">
    <text evidence="2">The sequence shown here is derived from an EMBL/GenBank/DDBJ whole genome shotgun (WGS) entry which is preliminary data.</text>
</comment>
<dbReference type="RefSeq" id="WP_044238243.1">
    <property type="nucleotide sequence ID" value="NZ_ASRX01000011.1"/>
</dbReference>
<feature type="region of interest" description="Disordered" evidence="1">
    <location>
        <begin position="267"/>
        <end position="286"/>
    </location>
</feature>
<dbReference type="AlphaFoldDB" id="A0A017TD87"/>
<evidence type="ECO:0000256" key="1">
    <source>
        <dbReference type="SAM" id="MobiDB-lite"/>
    </source>
</evidence>
<organism evidence="2 3">
    <name type="scientific">Chondromyces apiculatus DSM 436</name>
    <dbReference type="NCBI Taxonomy" id="1192034"/>
    <lineage>
        <taxon>Bacteria</taxon>
        <taxon>Pseudomonadati</taxon>
        <taxon>Myxococcota</taxon>
        <taxon>Polyangia</taxon>
        <taxon>Polyangiales</taxon>
        <taxon>Polyangiaceae</taxon>
        <taxon>Chondromyces</taxon>
    </lineage>
</organism>
<feature type="compositionally biased region" description="Acidic residues" evidence="1">
    <location>
        <begin position="277"/>
        <end position="286"/>
    </location>
</feature>
<evidence type="ECO:0000313" key="2">
    <source>
        <dbReference type="EMBL" id="EYF07204.1"/>
    </source>
</evidence>
<protein>
    <submittedName>
        <fullName evidence="2">Uncharacterized protein</fullName>
    </submittedName>
</protein>
<dbReference type="Proteomes" id="UP000019678">
    <property type="component" value="Unassembled WGS sequence"/>
</dbReference>